<keyword evidence="5 10" id="KW-0552">Olfaction</keyword>
<evidence type="ECO:0000256" key="4">
    <source>
        <dbReference type="ARBA" id="ARBA00022692"/>
    </source>
</evidence>
<feature type="transmembrane region" description="Helical" evidence="10">
    <location>
        <begin position="261"/>
        <end position="279"/>
    </location>
</feature>
<keyword evidence="12" id="KW-1185">Reference proteome</keyword>
<keyword evidence="3 10" id="KW-0716">Sensory transduction</keyword>
<dbReference type="GO" id="GO:0005549">
    <property type="term" value="F:odorant binding"/>
    <property type="evidence" value="ECO:0007669"/>
    <property type="project" value="InterPro"/>
</dbReference>
<feature type="transmembrane region" description="Helical" evidence="10">
    <location>
        <begin position="73"/>
        <end position="95"/>
    </location>
</feature>
<dbReference type="PANTHER" id="PTHR21137">
    <property type="entry name" value="ODORANT RECEPTOR"/>
    <property type="match status" value="1"/>
</dbReference>
<evidence type="ECO:0000313" key="12">
    <source>
        <dbReference type="Proteomes" id="UP000092461"/>
    </source>
</evidence>
<name>A0A3F2ZDE1_LUTLO</name>
<keyword evidence="2" id="KW-1003">Cell membrane</keyword>
<dbReference type="GO" id="GO:0005886">
    <property type="term" value="C:plasma membrane"/>
    <property type="evidence" value="ECO:0007669"/>
    <property type="project" value="UniProtKB-SubCell"/>
</dbReference>
<feature type="transmembrane region" description="Helical" evidence="10">
    <location>
        <begin position="45"/>
        <end position="67"/>
    </location>
</feature>
<evidence type="ECO:0000256" key="9">
    <source>
        <dbReference type="ARBA" id="ARBA00023224"/>
    </source>
</evidence>
<keyword evidence="9 10" id="KW-0807">Transducer</keyword>
<feature type="transmembrane region" description="Helical" evidence="10">
    <location>
        <begin position="141"/>
        <end position="164"/>
    </location>
</feature>
<dbReference type="AlphaFoldDB" id="A0A3F2ZDE1"/>
<evidence type="ECO:0000256" key="3">
    <source>
        <dbReference type="ARBA" id="ARBA00022606"/>
    </source>
</evidence>
<sequence length="392" mass="44715">MSAENNKKQKIPAFMEIFSKIKPKIELGTAMLSIMVTEGPCINRFIILFSLIGNLVNIICAVSFAISDFDGHLTANYIKCLLFLSGYLQIAMKVLSTFIQRKRLVPILEWSQSLHTNKDVDESTKEIIEENLFQFMKICFYIYKTMLIILVSFCALSYILSLFADGDGILYWYQFLVSSNLVYVPLAPVMQAILLGCPCCTSLYIDLCILFIGLEIMAALNILNQMIIAEEMSIEKSCNFLKIIAKRHCEVVTIINEFNSYTSILFLMHFATTTPVLLLSFTSIQLNTNDFLGYLIIAFAWGELLLLCLFGEFIKIKTEILSQTLYLTNWYDMSVKDQKTYLLILRMMQRTSGLKAAGMYDINMNTFVQLTKAIISYCGLILTLSEQTNKKY</sequence>
<keyword evidence="7 10" id="KW-0472">Membrane</keyword>
<reference evidence="11" key="1">
    <citation type="submission" date="2020-05" db="UniProtKB">
        <authorList>
            <consortium name="EnsemblMetazoa"/>
        </authorList>
    </citation>
    <scope>IDENTIFICATION</scope>
    <source>
        <strain evidence="11">Jacobina</strain>
    </source>
</reference>
<evidence type="ECO:0000256" key="6">
    <source>
        <dbReference type="ARBA" id="ARBA00022989"/>
    </source>
</evidence>
<feature type="transmembrane region" description="Helical" evidence="10">
    <location>
        <begin position="170"/>
        <end position="196"/>
    </location>
</feature>
<comment type="subcellular location">
    <subcellularLocation>
        <location evidence="1 10">Cell membrane</location>
        <topology evidence="1 10">Multi-pass membrane protein</topology>
    </subcellularLocation>
</comment>
<evidence type="ECO:0000256" key="10">
    <source>
        <dbReference type="RuleBase" id="RU351113"/>
    </source>
</evidence>
<comment type="similarity">
    <text evidence="10">Belongs to the insect chemoreceptor superfamily. Heteromeric odorant receptor channel (TC 1.A.69) family.</text>
</comment>
<dbReference type="InterPro" id="IPR004117">
    <property type="entry name" value="7tm6_olfct_rcpt"/>
</dbReference>
<evidence type="ECO:0000256" key="1">
    <source>
        <dbReference type="ARBA" id="ARBA00004651"/>
    </source>
</evidence>
<evidence type="ECO:0000313" key="11">
    <source>
        <dbReference type="EnsemblMetazoa" id="LLOJ010918-PA"/>
    </source>
</evidence>
<evidence type="ECO:0000256" key="5">
    <source>
        <dbReference type="ARBA" id="ARBA00022725"/>
    </source>
</evidence>
<dbReference type="GO" id="GO:0007165">
    <property type="term" value="P:signal transduction"/>
    <property type="evidence" value="ECO:0007669"/>
    <property type="project" value="UniProtKB-KW"/>
</dbReference>
<dbReference type="Proteomes" id="UP000092461">
    <property type="component" value="Unassembled WGS sequence"/>
</dbReference>
<dbReference type="VEuPathDB" id="VectorBase:LLONM1_002560"/>
<dbReference type="VEuPathDB" id="VectorBase:LLOJ010918"/>
<dbReference type="PANTHER" id="PTHR21137:SF35">
    <property type="entry name" value="ODORANT RECEPTOR 19A-RELATED"/>
    <property type="match status" value="1"/>
</dbReference>
<keyword evidence="6 10" id="KW-1133">Transmembrane helix</keyword>
<dbReference type="EMBL" id="AJWK01012388">
    <property type="status" value="NOT_ANNOTATED_CDS"/>
    <property type="molecule type" value="Genomic_DNA"/>
</dbReference>
<evidence type="ECO:0000256" key="7">
    <source>
        <dbReference type="ARBA" id="ARBA00023136"/>
    </source>
</evidence>
<dbReference type="GO" id="GO:0004984">
    <property type="term" value="F:olfactory receptor activity"/>
    <property type="evidence" value="ECO:0007669"/>
    <property type="project" value="InterPro"/>
</dbReference>
<evidence type="ECO:0000256" key="8">
    <source>
        <dbReference type="ARBA" id="ARBA00023170"/>
    </source>
</evidence>
<feature type="transmembrane region" description="Helical" evidence="10">
    <location>
        <begin position="291"/>
        <end position="314"/>
    </location>
</feature>
<organism evidence="11 12">
    <name type="scientific">Lutzomyia longipalpis</name>
    <name type="common">Sand fly</name>
    <dbReference type="NCBI Taxonomy" id="7200"/>
    <lineage>
        <taxon>Eukaryota</taxon>
        <taxon>Metazoa</taxon>
        <taxon>Ecdysozoa</taxon>
        <taxon>Arthropoda</taxon>
        <taxon>Hexapoda</taxon>
        <taxon>Insecta</taxon>
        <taxon>Pterygota</taxon>
        <taxon>Neoptera</taxon>
        <taxon>Endopterygota</taxon>
        <taxon>Diptera</taxon>
        <taxon>Nematocera</taxon>
        <taxon>Psychodoidea</taxon>
        <taxon>Psychodidae</taxon>
        <taxon>Lutzomyia</taxon>
        <taxon>Lutzomyia</taxon>
    </lineage>
</organism>
<feature type="transmembrane region" description="Helical" evidence="10">
    <location>
        <begin position="203"/>
        <end position="223"/>
    </location>
</feature>
<accession>A0A3F2ZDE1</accession>
<dbReference type="EnsemblMetazoa" id="LLOJ010918-RA">
    <property type="protein sequence ID" value="LLOJ010918-PA"/>
    <property type="gene ID" value="LLOJ010918"/>
</dbReference>
<evidence type="ECO:0000256" key="2">
    <source>
        <dbReference type="ARBA" id="ARBA00022475"/>
    </source>
</evidence>
<keyword evidence="8 10" id="KW-0675">Receptor</keyword>
<keyword evidence="4 10" id="KW-0812">Transmembrane</keyword>
<dbReference type="Pfam" id="PF02949">
    <property type="entry name" value="7tm_6"/>
    <property type="match status" value="1"/>
</dbReference>
<proteinExistence type="inferred from homology"/>
<protein>
    <recommendedName>
        <fullName evidence="10">Odorant receptor</fullName>
    </recommendedName>
</protein>